<keyword evidence="3" id="KW-1185">Reference proteome</keyword>
<proteinExistence type="predicted"/>
<dbReference type="AlphaFoldDB" id="A0AAZ3R4N4"/>
<feature type="transmembrane region" description="Helical" evidence="1">
    <location>
        <begin position="212"/>
        <end position="235"/>
    </location>
</feature>
<dbReference type="Ensembl" id="ENSOTST00005177991.1">
    <property type="protein sequence ID" value="ENSOTSP00005136196.1"/>
    <property type="gene ID" value="ENSOTSG00005077289.1"/>
</dbReference>
<keyword evidence="1" id="KW-0472">Membrane</keyword>
<dbReference type="Proteomes" id="UP000694402">
    <property type="component" value="Unassembled WGS sequence"/>
</dbReference>
<reference evidence="2" key="2">
    <citation type="submission" date="2025-08" db="UniProtKB">
        <authorList>
            <consortium name="Ensembl"/>
        </authorList>
    </citation>
    <scope>IDENTIFICATION</scope>
</reference>
<protein>
    <submittedName>
        <fullName evidence="2">Uncharacterized protein</fullName>
    </submittedName>
</protein>
<keyword evidence="1" id="KW-1133">Transmembrane helix</keyword>
<accession>A0AAZ3R4N4</accession>
<organism evidence="2 3">
    <name type="scientific">Oncorhynchus tshawytscha</name>
    <name type="common">Chinook salmon</name>
    <name type="synonym">Salmo tshawytscha</name>
    <dbReference type="NCBI Taxonomy" id="74940"/>
    <lineage>
        <taxon>Eukaryota</taxon>
        <taxon>Metazoa</taxon>
        <taxon>Chordata</taxon>
        <taxon>Craniata</taxon>
        <taxon>Vertebrata</taxon>
        <taxon>Euteleostomi</taxon>
        <taxon>Actinopterygii</taxon>
        <taxon>Neopterygii</taxon>
        <taxon>Teleostei</taxon>
        <taxon>Protacanthopterygii</taxon>
        <taxon>Salmoniformes</taxon>
        <taxon>Salmonidae</taxon>
        <taxon>Salmoninae</taxon>
        <taxon>Oncorhynchus</taxon>
    </lineage>
</organism>
<dbReference type="GeneTree" id="ENSGT01150000288808"/>
<evidence type="ECO:0000256" key="1">
    <source>
        <dbReference type="SAM" id="Phobius"/>
    </source>
</evidence>
<name>A0AAZ3R4N4_ONCTS</name>
<reference evidence="2" key="3">
    <citation type="submission" date="2025-09" db="UniProtKB">
        <authorList>
            <consortium name="Ensembl"/>
        </authorList>
    </citation>
    <scope>IDENTIFICATION</scope>
</reference>
<evidence type="ECO:0000313" key="2">
    <source>
        <dbReference type="Ensembl" id="ENSOTSP00005136196.1"/>
    </source>
</evidence>
<evidence type="ECO:0000313" key="3">
    <source>
        <dbReference type="Proteomes" id="UP000694402"/>
    </source>
</evidence>
<reference evidence="3" key="1">
    <citation type="journal article" date="2018" name="PLoS ONE">
        <title>Chinook salmon (Oncorhynchus tshawytscha) genome and transcriptome.</title>
        <authorList>
            <person name="Christensen K.A."/>
            <person name="Leong J.S."/>
            <person name="Sakhrani D."/>
            <person name="Biagi C.A."/>
            <person name="Minkley D.R."/>
            <person name="Withler R.E."/>
            <person name="Rondeau E.B."/>
            <person name="Koop B.F."/>
            <person name="Devlin R.H."/>
        </authorList>
    </citation>
    <scope>NUCLEOTIDE SEQUENCE [LARGE SCALE GENOMIC DNA]</scope>
</reference>
<sequence>SLFYQEFIVDGAYHSVPYLQGAYHSVPYLQGAYHSVTYLQGAYHSVPYLQGAYHSVPYLQGAYHSVPYLQGAYHSVPYLQGAYHSVPYLQGAYHSVPYLQGAYHSVPYLQGAYHSVPYLQGAYHSVPYLQGAYHSVPYLQGAIQLNGIFVVAFVRLMFSLVFNFLKANGVTWVYFVVCLCMGVFRRFWDCGLVGCSSKVYGCLRRFSIRDRLYRFSLSVCCFCIVRFSSLLNMYVNYHAAFWSDSPSKEENRNSKGPCE</sequence>
<keyword evidence="1" id="KW-0812">Transmembrane</keyword>